<dbReference type="PANTHER" id="PTHR11941:SF54">
    <property type="entry name" value="ENOYL-COA HYDRATASE, MITOCHONDRIAL"/>
    <property type="match status" value="1"/>
</dbReference>
<dbReference type="RefSeq" id="WP_111175956.1">
    <property type="nucleotide sequence ID" value="NZ_POUD01000008.1"/>
</dbReference>
<protein>
    <submittedName>
        <fullName evidence="1">Enoyl-CoA hydratase</fullName>
        <ecNumber evidence="1">4.2.1.17</ecNumber>
    </submittedName>
</protein>
<dbReference type="InterPro" id="IPR029045">
    <property type="entry name" value="ClpP/crotonase-like_dom_sf"/>
</dbReference>
<reference evidence="1 2" key="1">
    <citation type="submission" date="2018-01" db="EMBL/GenBank/DDBJ databases">
        <title>Draft genome sequence of Nonomuraea sp. KC333.</title>
        <authorList>
            <person name="Sahin N."/>
            <person name="Saygin H."/>
            <person name="Ay H."/>
        </authorList>
    </citation>
    <scope>NUCLEOTIDE SEQUENCE [LARGE SCALE GENOMIC DNA]</scope>
    <source>
        <strain evidence="1 2">KC333</strain>
    </source>
</reference>
<dbReference type="CDD" id="cd06558">
    <property type="entry name" value="crotonase-like"/>
    <property type="match status" value="1"/>
</dbReference>
<keyword evidence="1" id="KW-0456">Lyase</keyword>
<dbReference type="Gene3D" id="3.90.226.10">
    <property type="entry name" value="2-enoyl-CoA Hydratase, Chain A, domain 1"/>
    <property type="match status" value="1"/>
</dbReference>
<gene>
    <name evidence="1" type="ORF">C1J01_03670</name>
</gene>
<dbReference type="PANTHER" id="PTHR11941">
    <property type="entry name" value="ENOYL-COA HYDRATASE-RELATED"/>
    <property type="match status" value="1"/>
</dbReference>
<evidence type="ECO:0000313" key="1">
    <source>
        <dbReference type="EMBL" id="PZG22504.1"/>
    </source>
</evidence>
<comment type="caution">
    <text evidence="1">The sequence shown here is derived from an EMBL/GenBank/DDBJ whole genome shotgun (WGS) entry which is preliminary data.</text>
</comment>
<name>A0A2W2G6M6_9ACTN</name>
<sequence>MSDLLVTADGPVLRVVFNRPDRHNALTWAMWDGLYDACERADADPGIRLLVLSGAGERAFVSGTDISQFAAFTDGADGVAYERRIQRVVDRLERVRVPTLAVVQGYCVGAGLILAAACDLRLAVPEARFGAPIARTLGNCLSMNTYSLLVHHLGPARTLDMLLRARLYTGEEAHAAGFAAELCEPGDLPAVQAEMEERLLSHAPLSMWAAKEAVRRLRVAGLPDGDDIVAEVFGSADFHAAVPAFLAKESVSWQGR</sequence>
<organism evidence="1 2">
    <name type="scientific">Nonomuraea aridisoli</name>
    <dbReference type="NCBI Taxonomy" id="2070368"/>
    <lineage>
        <taxon>Bacteria</taxon>
        <taxon>Bacillati</taxon>
        <taxon>Actinomycetota</taxon>
        <taxon>Actinomycetes</taxon>
        <taxon>Streptosporangiales</taxon>
        <taxon>Streptosporangiaceae</taxon>
        <taxon>Nonomuraea</taxon>
    </lineage>
</organism>
<dbReference type="NCBIfam" id="NF004796">
    <property type="entry name" value="PRK06144.1"/>
    <property type="match status" value="1"/>
</dbReference>
<dbReference type="GO" id="GO:0004300">
    <property type="term" value="F:enoyl-CoA hydratase activity"/>
    <property type="evidence" value="ECO:0007669"/>
    <property type="project" value="UniProtKB-EC"/>
</dbReference>
<dbReference type="EMBL" id="POUD01000008">
    <property type="protein sequence ID" value="PZG22504.1"/>
    <property type="molecule type" value="Genomic_DNA"/>
</dbReference>
<proteinExistence type="predicted"/>
<dbReference type="Pfam" id="PF00378">
    <property type="entry name" value="ECH_1"/>
    <property type="match status" value="1"/>
</dbReference>
<dbReference type="GO" id="GO:0006635">
    <property type="term" value="P:fatty acid beta-oxidation"/>
    <property type="evidence" value="ECO:0007669"/>
    <property type="project" value="TreeGrafter"/>
</dbReference>
<dbReference type="EC" id="4.2.1.17" evidence="1"/>
<keyword evidence="2" id="KW-1185">Reference proteome</keyword>
<dbReference type="SUPFAM" id="SSF52096">
    <property type="entry name" value="ClpP/crotonase"/>
    <property type="match status" value="1"/>
</dbReference>
<evidence type="ECO:0000313" key="2">
    <source>
        <dbReference type="Proteomes" id="UP000249304"/>
    </source>
</evidence>
<dbReference type="OrthoDB" id="4608673at2"/>
<dbReference type="Proteomes" id="UP000249304">
    <property type="component" value="Unassembled WGS sequence"/>
</dbReference>
<dbReference type="AlphaFoldDB" id="A0A2W2G6M6"/>
<accession>A0A2W2G6M6</accession>
<dbReference type="InterPro" id="IPR001753">
    <property type="entry name" value="Enoyl-CoA_hydra/iso"/>
</dbReference>